<gene>
    <name evidence="3" type="primary">LOC113718170</name>
</gene>
<sequence length="140" mass="16369">MAGKGKKLQPRFVGLFKILQRIGKVAYRLELPSSLSRIHDIFHVLIFKKYYPNPTHILQSEEIEIDESLTYEEKPVQLLDRKVKELRNKQIPLVKILWKNHGVKEATWEVEEEMQRKYPELFVDQGLDQATVTGNLAPES</sequence>
<dbReference type="PANTHER" id="PTHR46148">
    <property type="entry name" value="CHROMO DOMAIN-CONTAINING PROTEIN"/>
    <property type="match status" value="1"/>
</dbReference>
<evidence type="ECO:0000313" key="2">
    <source>
        <dbReference type="Proteomes" id="UP001652660"/>
    </source>
</evidence>
<dbReference type="InterPro" id="IPR016197">
    <property type="entry name" value="Chromo-like_dom_sf"/>
</dbReference>
<dbReference type="PANTHER" id="PTHR46148:SF57">
    <property type="entry name" value="OS12G0499874 PROTEIN"/>
    <property type="match status" value="1"/>
</dbReference>
<name>A0A6P6V874_COFAR</name>
<proteinExistence type="predicted"/>
<dbReference type="RefSeq" id="XP_027098891.1">
    <property type="nucleotide sequence ID" value="XM_027243090.2"/>
</dbReference>
<dbReference type="SUPFAM" id="SSF54160">
    <property type="entry name" value="Chromo domain-like"/>
    <property type="match status" value="1"/>
</dbReference>
<protein>
    <recommendedName>
        <fullName evidence="1">Tf2-1-like SH3-like domain-containing protein</fullName>
    </recommendedName>
</protein>
<dbReference type="OrthoDB" id="1111868at2759"/>
<reference evidence="3" key="2">
    <citation type="submission" date="2025-08" db="UniProtKB">
        <authorList>
            <consortium name="RefSeq"/>
        </authorList>
    </citation>
    <scope>IDENTIFICATION</scope>
    <source>
        <tissue evidence="3">Leaves</tissue>
    </source>
</reference>
<dbReference type="InterPro" id="IPR056924">
    <property type="entry name" value="SH3_Tf2-1"/>
</dbReference>
<accession>A0A6P6V874</accession>
<dbReference type="AlphaFoldDB" id="A0A6P6V874"/>
<dbReference type="GeneID" id="113718170"/>
<keyword evidence="2" id="KW-1185">Reference proteome</keyword>
<evidence type="ECO:0000313" key="3">
    <source>
        <dbReference type="RefSeq" id="XP_027098891.1"/>
    </source>
</evidence>
<dbReference type="Proteomes" id="UP001652660">
    <property type="component" value="Chromosome 11e"/>
</dbReference>
<reference evidence="2" key="1">
    <citation type="journal article" date="2025" name="Foods">
        <title>Unveiling the Microbial Signatures of Arabica Coffee Cherries: Insights into Ripeness Specific Diversity, Functional Traits, and Implications for Quality and Safety.</title>
        <authorList>
            <consortium name="RefSeq"/>
            <person name="Tenea G.N."/>
            <person name="Cifuentes V."/>
            <person name="Reyes P."/>
            <person name="Cevallos-Vallejos M."/>
        </authorList>
    </citation>
    <scope>NUCLEOTIDE SEQUENCE [LARGE SCALE GENOMIC DNA]</scope>
</reference>
<feature type="domain" description="Tf2-1-like SH3-like" evidence="1">
    <location>
        <begin position="3"/>
        <end position="50"/>
    </location>
</feature>
<organism evidence="2 3">
    <name type="scientific">Coffea arabica</name>
    <name type="common">Arabian coffee</name>
    <dbReference type="NCBI Taxonomy" id="13443"/>
    <lineage>
        <taxon>Eukaryota</taxon>
        <taxon>Viridiplantae</taxon>
        <taxon>Streptophyta</taxon>
        <taxon>Embryophyta</taxon>
        <taxon>Tracheophyta</taxon>
        <taxon>Spermatophyta</taxon>
        <taxon>Magnoliopsida</taxon>
        <taxon>eudicotyledons</taxon>
        <taxon>Gunneridae</taxon>
        <taxon>Pentapetalae</taxon>
        <taxon>asterids</taxon>
        <taxon>lamiids</taxon>
        <taxon>Gentianales</taxon>
        <taxon>Rubiaceae</taxon>
        <taxon>Ixoroideae</taxon>
        <taxon>Gardenieae complex</taxon>
        <taxon>Bertiereae - Coffeeae clade</taxon>
        <taxon>Coffeeae</taxon>
        <taxon>Coffea</taxon>
    </lineage>
</organism>
<evidence type="ECO:0000259" key="1">
    <source>
        <dbReference type="Pfam" id="PF24626"/>
    </source>
</evidence>
<dbReference type="Pfam" id="PF24626">
    <property type="entry name" value="SH3_Tf2-1"/>
    <property type="match status" value="1"/>
</dbReference>